<dbReference type="GO" id="GO:0070929">
    <property type="term" value="P:trans-translation"/>
    <property type="evidence" value="ECO:0007669"/>
    <property type="project" value="UniProtKB-UniRule"/>
</dbReference>
<name>A0A1G2LMS5_9BACT</name>
<feature type="compositionally biased region" description="Basic and acidic residues" evidence="4">
    <location>
        <begin position="136"/>
        <end position="154"/>
    </location>
</feature>
<dbReference type="NCBIfam" id="TIGR00086">
    <property type="entry name" value="smpB"/>
    <property type="match status" value="1"/>
</dbReference>
<evidence type="ECO:0000256" key="3">
    <source>
        <dbReference type="HAMAP-Rule" id="MF_00023"/>
    </source>
</evidence>
<proteinExistence type="inferred from homology"/>
<comment type="similarity">
    <text evidence="3">Belongs to the SmpB family.</text>
</comment>
<keyword evidence="2 3" id="KW-0694">RNA-binding</keyword>
<dbReference type="HAMAP" id="MF_00023">
    <property type="entry name" value="SmpB"/>
    <property type="match status" value="1"/>
</dbReference>
<dbReference type="PANTHER" id="PTHR30308">
    <property type="entry name" value="TMRNA-BINDING COMPONENT OF TRANS-TRANSLATION TAGGING COMPLEX"/>
    <property type="match status" value="1"/>
</dbReference>
<dbReference type="InterPro" id="IPR023620">
    <property type="entry name" value="SmpB"/>
</dbReference>
<evidence type="ECO:0000313" key="6">
    <source>
        <dbReference type="Proteomes" id="UP000177171"/>
    </source>
</evidence>
<dbReference type="SUPFAM" id="SSF74982">
    <property type="entry name" value="Small protein B (SmpB)"/>
    <property type="match status" value="1"/>
</dbReference>
<dbReference type="Gene3D" id="2.40.280.10">
    <property type="match status" value="1"/>
</dbReference>
<dbReference type="Pfam" id="PF01668">
    <property type="entry name" value="SmpB"/>
    <property type="match status" value="1"/>
</dbReference>
<dbReference type="GO" id="GO:0070930">
    <property type="term" value="P:trans-translation-dependent protein tagging"/>
    <property type="evidence" value="ECO:0007669"/>
    <property type="project" value="TreeGrafter"/>
</dbReference>
<dbReference type="PROSITE" id="PS01317">
    <property type="entry name" value="SSRP"/>
    <property type="match status" value="1"/>
</dbReference>
<dbReference type="InterPro" id="IPR020081">
    <property type="entry name" value="SsrA-bd_prot_CS"/>
</dbReference>
<gene>
    <name evidence="3" type="primary">smpB</name>
    <name evidence="5" type="ORF">A3G49_04390</name>
</gene>
<dbReference type="PANTHER" id="PTHR30308:SF2">
    <property type="entry name" value="SSRA-BINDING PROTEIN"/>
    <property type="match status" value="1"/>
</dbReference>
<comment type="function">
    <text evidence="3">Required for rescue of stalled ribosomes mediated by trans-translation. Binds to transfer-messenger RNA (tmRNA), required for stable association of tmRNA with ribosomes. tmRNA and SmpB together mimic tRNA shape, replacing the anticodon stem-loop with SmpB. tmRNA is encoded by the ssrA gene; the 2 termini fold to resemble tRNA(Ala) and it encodes a 'tag peptide', a short internal open reading frame. During trans-translation Ala-aminoacylated tmRNA acts like a tRNA, entering the A-site of stalled ribosomes, displacing the stalled mRNA. The ribosome then switches to translate the ORF on the tmRNA; the nascent peptide is terminated with the 'tag peptide' encoded by the tmRNA and targeted for degradation. The ribosome is freed to recommence translation, which seems to be the essential function of trans-translation.</text>
</comment>
<dbReference type="InterPro" id="IPR000037">
    <property type="entry name" value="SsrA-bd_prot"/>
</dbReference>
<dbReference type="NCBIfam" id="NF003843">
    <property type="entry name" value="PRK05422.1"/>
    <property type="match status" value="1"/>
</dbReference>
<dbReference type="EMBL" id="MHQY01000037">
    <property type="protein sequence ID" value="OHA12927.1"/>
    <property type="molecule type" value="Genomic_DNA"/>
</dbReference>
<accession>A0A1G2LMS5</accession>
<dbReference type="Proteomes" id="UP000177171">
    <property type="component" value="Unassembled WGS sequence"/>
</dbReference>
<protein>
    <recommendedName>
        <fullName evidence="3">SsrA-binding protein</fullName>
    </recommendedName>
    <alternativeName>
        <fullName evidence="3">Small protein B</fullName>
    </alternativeName>
</protein>
<evidence type="ECO:0000256" key="4">
    <source>
        <dbReference type="SAM" id="MobiDB-lite"/>
    </source>
</evidence>
<feature type="region of interest" description="Disordered" evidence="4">
    <location>
        <begin position="132"/>
        <end position="154"/>
    </location>
</feature>
<keyword evidence="1 3" id="KW-0963">Cytoplasm</keyword>
<dbReference type="CDD" id="cd09294">
    <property type="entry name" value="SmpB"/>
    <property type="match status" value="1"/>
</dbReference>
<evidence type="ECO:0000256" key="1">
    <source>
        <dbReference type="ARBA" id="ARBA00022490"/>
    </source>
</evidence>
<comment type="caution">
    <text evidence="5">The sequence shown here is derived from an EMBL/GenBank/DDBJ whole genome shotgun (WGS) entry which is preliminary data.</text>
</comment>
<dbReference type="AlphaFoldDB" id="A0A1G2LMS5"/>
<evidence type="ECO:0000256" key="2">
    <source>
        <dbReference type="ARBA" id="ARBA00022884"/>
    </source>
</evidence>
<sequence length="154" mass="17715">MIKAVKVIATNKRAYFDYEILETYEAGLELFGFEVKSIKTGHANLGGSFIVIQAKTAGSPEAWLLNAHIPPYQPKNTPASFDPYRTRRLLLHKSEIRELIGKSAQKGLTLVPLRVYNKGARIKIEFGLSRHKKKEDKRETIKERETKREIDRYK</sequence>
<reference evidence="5 6" key="1">
    <citation type="journal article" date="2016" name="Nat. Commun.">
        <title>Thousands of microbial genomes shed light on interconnected biogeochemical processes in an aquifer system.</title>
        <authorList>
            <person name="Anantharaman K."/>
            <person name="Brown C.T."/>
            <person name="Hug L.A."/>
            <person name="Sharon I."/>
            <person name="Castelle C.J."/>
            <person name="Probst A.J."/>
            <person name="Thomas B.C."/>
            <person name="Singh A."/>
            <person name="Wilkins M.J."/>
            <person name="Karaoz U."/>
            <person name="Brodie E.L."/>
            <person name="Williams K.H."/>
            <person name="Hubbard S.S."/>
            <person name="Banfield J.F."/>
        </authorList>
    </citation>
    <scope>NUCLEOTIDE SEQUENCE [LARGE SCALE GENOMIC DNA]</scope>
</reference>
<organism evidence="5 6">
    <name type="scientific">Candidatus Sungbacteria bacterium RIFCSPLOWO2_12_FULL_41_11</name>
    <dbReference type="NCBI Taxonomy" id="1802286"/>
    <lineage>
        <taxon>Bacteria</taxon>
        <taxon>Candidatus Sungiibacteriota</taxon>
    </lineage>
</organism>
<comment type="subcellular location">
    <subcellularLocation>
        <location evidence="3">Cytoplasm</location>
    </subcellularLocation>
    <text evidence="3">The tmRNA-SmpB complex associates with stalled 70S ribosomes.</text>
</comment>
<evidence type="ECO:0000313" key="5">
    <source>
        <dbReference type="EMBL" id="OHA12927.1"/>
    </source>
</evidence>
<dbReference type="GO" id="GO:0005829">
    <property type="term" value="C:cytosol"/>
    <property type="evidence" value="ECO:0007669"/>
    <property type="project" value="TreeGrafter"/>
</dbReference>
<dbReference type="GO" id="GO:0003723">
    <property type="term" value="F:RNA binding"/>
    <property type="evidence" value="ECO:0007669"/>
    <property type="project" value="UniProtKB-UniRule"/>
</dbReference>